<organism evidence="2 3">
    <name type="scientific">Mycobacterium deserti</name>
    <dbReference type="NCBI Taxonomy" id="2978347"/>
    <lineage>
        <taxon>Bacteria</taxon>
        <taxon>Bacillati</taxon>
        <taxon>Actinomycetota</taxon>
        <taxon>Actinomycetes</taxon>
        <taxon>Mycobacteriales</taxon>
        <taxon>Mycobacteriaceae</taxon>
        <taxon>Mycobacterium</taxon>
    </lineage>
</organism>
<dbReference type="EMBL" id="JAODWD010000001">
    <property type="protein sequence ID" value="MCT7657209.1"/>
    <property type="molecule type" value="Genomic_DNA"/>
</dbReference>
<protein>
    <submittedName>
        <fullName evidence="2">Uncharacterized protein</fullName>
    </submittedName>
</protein>
<name>A0ABT2M4M0_9MYCO</name>
<keyword evidence="1" id="KW-0812">Transmembrane</keyword>
<evidence type="ECO:0000313" key="2">
    <source>
        <dbReference type="EMBL" id="MCT7657209.1"/>
    </source>
</evidence>
<evidence type="ECO:0000313" key="3">
    <source>
        <dbReference type="Proteomes" id="UP001206639"/>
    </source>
</evidence>
<dbReference type="Proteomes" id="UP001206639">
    <property type="component" value="Unassembled WGS sequence"/>
</dbReference>
<comment type="caution">
    <text evidence="2">The sequence shown here is derived from an EMBL/GenBank/DDBJ whole genome shotgun (WGS) entry which is preliminary data.</text>
</comment>
<proteinExistence type="predicted"/>
<reference evidence="3" key="1">
    <citation type="submission" date="2023-07" db="EMBL/GenBank/DDBJ databases">
        <authorList>
            <person name="Deng Y."/>
            <person name="Zhang Y.-Q."/>
        </authorList>
    </citation>
    <scope>NUCLEOTIDE SEQUENCE [LARGE SCALE GENOMIC DNA]</scope>
    <source>
        <strain evidence="3">CPCC 205710</strain>
    </source>
</reference>
<gene>
    <name evidence="2" type="ORF">N4S67_02085</name>
</gene>
<sequence length="61" mass="6890">MTDSSDFQRKSMKDMPAEFFLPPPTKSGLWRETRRLTVGCYAFILALAVIVTLTQGIVVRV</sequence>
<evidence type="ECO:0000256" key="1">
    <source>
        <dbReference type="SAM" id="Phobius"/>
    </source>
</evidence>
<dbReference type="Pfam" id="PF23711">
    <property type="entry name" value="DUF7156"/>
    <property type="match status" value="1"/>
</dbReference>
<dbReference type="RefSeq" id="WP_260991278.1">
    <property type="nucleotide sequence ID" value="NZ_JAODWD010000001.1"/>
</dbReference>
<accession>A0ABT2M4M0</accession>
<keyword evidence="1" id="KW-0472">Membrane</keyword>
<dbReference type="InterPro" id="IPR055580">
    <property type="entry name" value="DUF7156"/>
</dbReference>
<feature type="transmembrane region" description="Helical" evidence="1">
    <location>
        <begin position="36"/>
        <end position="58"/>
    </location>
</feature>
<keyword evidence="3" id="KW-1185">Reference proteome</keyword>
<keyword evidence="1" id="KW-1133">Transmembrane helix</keyword>